<keyword evidence="7 17" id="KW-1133">Transmembrane helix</keyword>
<dbReference type="InterPro" id="IPR015683">
    <property type="entry name" value="Ionotropic_Glu_rcpt"/>
</dbReference>
<evidence type="ECO:0000256" key="12">
    <source>
        <dbReference type="ARBA" id="ARBA00023286"/>
    </source>
</evidence>
<keyword evidence="10 15" id="KW-0675">Receptor</keyword>
<evidence type="ECO:0000256" key="17">
    <source>
        <dbReference type="SAM" id="Phobius"/>
    </source>
</evidence>
<keyword evidence="12 15" id="KW-1071">Ligand-gated ion channel</keyword>
<evidence type="ECO:0000256" key="9">
    <source>
        <dbReference type="ARBA" id="ARBA00023136"/>
    </source>
</evidence>
<dbReference type="GO" id="GO:0015276">
    <property type="term" value="F:ligand-gated monoatomic ion channel activity"/>
    <property type="evidence" value="ECO:0007669"/>
    <property type="project" value="InterPro"/>
</dbReference>
<dbReference type="InterPro" id="IPR019594">
    <property type="entry name" value="Glu/Gly-bd"/>
</dbReference>
<evidence type="ECO:0000256" key="7">
    <source>
        <dbReference type="ARBA" id="ARBA00022989"/>
    </source>
</evidence>
<dbReference type="CDD" id="cd19990">
    <property type="entry name" value="PBP1_GABAb_receptor_plant"/>
    <property type="match status" value="1"/>
</dbReference>
<dbReference type="Pfam" id="PF01094">
    <property type="entry name" value="ANF_receptor"/>
    <property type="match status" value="1"/>
</dbReference>
<dbReference type="FunFam" id="3.40.50.2300:FF:000188">
    <property type="entry name" value="Glutamate receptor"/>
    <property type="match status" value="1"/>
</dbReference>
<feature type="chain" id="PRO_5015151454" description="Glutamate receptor" evidence="18">
    <location>
        <begin position="30"/>
        <end position="946"/>
    </location>
</feature>
<sequence>MLLKNPSHQLKVALSIFFFLSSSLYLATPENKTIIRVNVGIILDDYKHSLTGKIWLSSIKMALTDFYASHALHNTKLLLNIRNSKGNVVRAANAAQHLMKHEQVQSIIGPVTSMETNFVINLGDQTHVPILSFSATSPSLTSLRSSYFFQFAQNDTSQVEAISAVVKAFGWREVVPIYLDTSYGEGIIPALTNALQEVGAFIPYRSAISPFASDDQIKEELHTLMTMQTRVFIVHMTTNDLLCTKLFTKANEIGMMKEGYVWLTANGIANSLQLLNSSVIHSMHGVLGVETHVQQTPELEGLKIRWKKQFQKDNPTIIFGVELDVFGLWAYDAAFALAMAIEKVYGLTASHNNTDYKSFHVSQYGPKLRKALSTTRFQGMAGDFRLVDGQLQSSKFQIINVNGGGSRTIGFWSPEYGLWNRVYPANSKPNLGPVIWPGDSTSVPKGWEIPTNGKTLKIGVPKKYGYLEFVKVTKDPRTNITDVTGFCIDVFKAVVEILPYALPYEFIPFTKQDGTSAGSYNDLCYEVYRGNLDAVVGDITILANRSLYVDYTMPYTEAGLVMVVPVVDMTSKSSWDFLKPWKWDLWLTTSCFFLFIGFVVWVLEHRINKHFRGPLAHQIGHGLWFSFSTMVFAQTTRVISNLARFVMTIWIFVVLVLTINYTAILTSIYTVQQLQPTVTDLKDLLSKGDNVGCKPNAYTCDILKQFGFNDANLKVFSTMEELDEALSKGTAKGGIAAAIDETPYMKLFLAKYCNKYTMIGPVFKTDGFAFVFPKRSPLLPDVSQAILNVTGGEKIMNIEHEWFKKESNCQDLSVPKVSSSSLGADSFWVLFLIAGVVSLFALIVFVVLFAYKYRDIWNSEASIRSSIGAMLKIFNEKDPSYHTFNSDQRPEAAETSVYNNSNHTDEHSLFSGEQQVLSIEGSQKAGPATEVRFATEIEMTTPSTAH</sequence>
<comment type="caution">
    <text evidence="20">The sequence shown here is derived from an EMBL/GenBank/DDBJ whole genome shotgun (WGS) entry which is preliminary data.</text>
</comment>
<keyword evidence="6 18" id="KW-0732">Signal</keyword>
<dbReference type="EMBL" id="PDCK01000039">
    <property type="protein sequence ID" value="PRQ57147.1"/>
    <property type="molecule type" value="Genomic_DNA"/>
</dbReference>
<comment type="function">
    <text evidence="14">Glutamate-gated receptor that probably acts as a non-selective cation channel. May be involved in light-signal transduction and calcium homeostasis via the regulation of calcium influx into cells.</text>
</comment>
<dbReference type="Gene3D" id="3.40.190.10">
    <property type="entry name" value="Periplasmic binding protein-like II"/>
    <property type="match status" value="2"/>
</dbReference>
<keyword evidence="13 15" id="KW-0407">Ion channel</keyword>
<dbReference type="Pfam" id="PF00060">
    <property type="entry name" value="Lig_chan"/>
    <property type="match status" value="1"/>
</dbReference>
<dbReference type="Gramene" id="PRQ57147">
    <property type="protein sequence ID" value="PRQ57147"/>
    <property type="gene ID" value="RchiOBHm_Chr1g0345081"/>
</dbReference>
<evidence type="ECO:0000256" key="10">
    <source>
        <dbReference type="ARBA" id="ARBA00023170"/>
    </source>
</evidence>
<evidence type="ECO:0000256" key="16">
    <source>
        <dbReference type="PIRSR" id="PIRSR037090-50"/>
    </source>
</evidence>
<feature type="disulfide bond" evidence="16">
    <location>
        <begin position="753"/>
        <end position="809"/>
    </location>
</feature>
<dbReference type="InterPro" id="IPR001828">
    <property type="entry name" value="ANF_lig-bd_rcpt"/>
</dbReference>
<keyword evidence="16" id="KW-1015">Disulfide bond</keyword>
<dbReference type="PIRSF" id="PIRSF037090">
    <property type="entry name" value="Iontro_Glu-like_rcpt_pln"/>
    <property type="match status" value="1"/>
</dbReference>
<dbReference type="OrthoDB" id="5984008at2759"/>
<dbReference type="CDD" id="cd13686">
    <property type="entry name" value="GluR_Plant"/>
    <property type="match status" value="1"/>
</dbReference>
<dbReference type="FunFam" id="3.40.50.2300:FF:000310">
    <property type="entry name" value="Glutamate receptor"/>
    <property type="match status" value="1"/>
</dbReference>
<dbReference type="GO" id="GO:0016020">
    <property type="term" value="C:membrane"/>
    <property type="evidence" value="ECO:0007669"/>
    <property type="project" value="UniProtKB-SubCell"/>
</dbReference>
<dbReference type="InterPro" id="IPR017103">
    <property type="entry name" value="Iontropic_Glu_rcpt_pln"/>
</dbReference>
<organism evidence="20 21">
    <name type="scientific">Rosa chinensis</name>
    <name type="common">China rose</name>
    <dbReference type="NCBI Taxonomy" id="74649"/>
    <lineage>
        <taxon>Eukaryota</taxon>
        <taxon>Viridiplantae</taxon>
        <taxon>Streptophyta</taxon>
        <taxon>Embryophyta</taxon>
        <taxon>Tracheophyta</taxon>
        <taxon>Spermatophyta</taxon>
        <taxon>Magnoliopsida</taxon>
        <taxon>eudicotyledons</taxon>
        <taxon>Gunneridae</taxon>
        <taxon>Pentapetalae</taxon>
        <taxon>rosids</taxon>
        <taxon>fabids</taxon>
        <taxon>Rosales</taxon>
        <taxon>Rosaceae</taxon>
        <taxon>Rosoideae</taxon>
        <taxon>Rosoideae incertae sedis</taxon>
        <taxon>Rosa</taxon>
    </lineage>
</organism>
<dbReference type="FunFam" id="3.40.190.10:FF:000103">
    <property type="entry name" value="Glutamate receptor"/>
    <property type="match status" value="1"/>
</dbReference>
<evidence type="ECO:0000256" key="18">
    <source>
        <dbReference type="SAM" id="SignalP"/>
    </source>
</evidence>
<feature type="transmembrane region" description="Helical" evidence="17">
    <location>
        <begin position="585"/>
        <end position="603"/>
    </location>
</feature>
<evidence type="ECO:0000256" key="5">
    <source>
        <dbReference type="ARBA" id="ARBA00022692"/>
    </source>
</evidence>
<evidence type="ECO:0000256" key="14">
    <source>
        <dbReference type="ARBA" id="ARBA00049638"/>
    </source>
</evidence>
<comment type="similarity">
    <text evidence="2 15">Belongs to the glutamate-gated ion channel (TC 1.A.10.1) family.</text>
</comment>
<name>A0A2P6SEP0_ROSCH</name>
<dbReference type="OMA" id="DQNECVH"/>
<accession>A0A2P6SEP0</accession>
<dbReference type="PANTHER" id="PTHR34836:SF1">
    <property type="entry name" value="OS09G0428600 PROTEIN"/>
    <property type="match status" value="1"/>
</dbReference>
<proteinExistence type="inferred from homology"/>
<keyword evidence="5 17" id="KW-0812">Transmembrane</keyword>
<gene>
    <name evidence="20" type="ORF">RchiOBHm_Chr1g0345081</name>
</gene>
<comment type="function">
    <text evidence="15">Glutamate-gated receptor that probably acts as non-selective cation channel.</text>
</comment>
<evidence type="ECO:0000256" key="8">
    <source>
        <dbReference type="ARBA" id="ARBA00023065"/>
    </source>
</evidence>
<evidence type="ECO:0000256" key="1">
    <source>
        <dbReference type="ARBA" id="ARBA00004141"/>
    </source>
</evidence>
<evidence type="ECO:0000256" key="13">
    <source>
        <dbReference type="ARBA" id="ARBA00023303"/>
    </source>
</evidence>
<evidence type="ECO:0000256" key="15">
    <source>
        <dbReference type="PIRNR" id="PIRNR037090"/>
    </source>
</evidence>
<dbReference type="Gene3D" id="3.40.50.2300">
    <property type="match status" value="3"/>
</dbReference>
<keyword evidence="11" id="KW-0325">Glycoprotein</keyword>
<protein>
    <recommendedName>
        <fullName evidence="15">Glutamate receptor</fullName>
    </recommendedName>
</protein>
<evidence type="ECO:0000256" key="2">
    <source>
        <dbReference type="ARBA" id="ARBA00008685"/>
    </source>
</evidence>
<evidence type="ECO:0000313" key="20">
    <source>
        <dbReference type="EMBL" id="PRQ57147.1"/>
    </source>
</evidence>
<keyword evidence="4 15" id="KW-0813">Transport</keyword>
<evidence type="ECO:0000256" key="11">
    <source>
        <dbReference type="ARBA" id="ARBA00023180"/>
    </source>
</evidence>
<feature type="signal peptide" evidence="18">
    <location>
        <begin position="1"/>
        <end position="29"/>
    </location>
</feature>
<keyword evidence="8 15" id="KW-0406">Ion transport</keyword>
<feature type="transmembrane region" description="Helical" evidence="17">
    <location>
        <begin position="827"/>
        <end position="851"/>
    </location>
</feature>
<dbReference type="AlphaFoldDB" id="A0A2P6SEP0"/>
<dbReference type="SUPFAM" id="SSF53850">
    <property type="entry name" value="Periplasmic binding protein-like II"/>
    <property type="match status" value="1"/>
</dbReference>
<dbReference type="Proteomes" id="UP000238479">
    <property type="component" value="Chromosome 1"/>
</dbReference>
<dbReference type="InterPro" id="IPR001320">
    <property type="entry name" value="Iontro_rcpt_C"/>
</dbReference>
<dbReference type="FunFam" id="3.40.190.10:FF:000195">
    <property type="entry name" value="Glutamate receptor 2.7"/>
    <property type="match status" value="1"/>
</dbReference>
<comment type="subunit">
    <text evidence="3">May form heteromers.</text>
</comment>
<feature type="transmembrane region" description="Helical" evidence="17">
    <location>
        <begin position="645"/>
        <end position="669"/>
    </location>
</feature>
<dbReference type="InterPro" id="IPR028082">
    <property type="entry name" value="Peripla_BP_I"/>
</dbReference>
<evidence type="ECO:0000256" key="4">
    <source>
        <dbReference type="ARBA" id="ARBA00022448"/>
    </source>
</evidence>
<keyword evidence="21" id="KW-1185">Reference proteome</keyword>
<evidence type="ECO:0000256" key="3">
    <source>
        <dbReference type="ARBA" id="ARBA00011095"/>
    </source>
</evidence>
<feature type="domain" description="Ionotropic glutamate receptor C-terminal" evidence="19">
    <location>
        <begin position="455"/>
        <end position="805"/>
    </location>
</feature>
<evidence type="ECO:0000259" key="19">
    <source>
        <dbReference type="SMART" id="SM00079"/>
    </source>
</evidence>
<keyword evidence="9 15" id="KW-0472">Membrane</keyword>
<dbReference type="SUPFAM" id="SSF53822">
    <property type="entry name" value="Periplasmic binding protein-like I"/>
    <property type="match status" value="1"/>
</dbReference>
<dbReference type="SMART" id="SM00079">
    <property type="entry name" value="PBPe"/>
    <property type="match status" value="1"/>
</dbReference>
<evidence type="ECO:0000256" key="6">
    <source>
        <dbReference type="ARBA" id="ARBA00022729"/>
    </source>
</evidence>
<evidence type="ECO:0000313" key="21">
    <source>
        <dbReference type="Proteomes" id="UP000238479"/>
    </source>
</evidence>
<comment type="subcellular location">
    <subcellularLocation>
        <location evidence="1">Membrane</location>
        <topology evidence="1">Multi-pass membrane protein</topology>
    </subcellularLocation>
</comment>
<dbReference type="PANTHER" id="PTHR34836">
    <property type="entry name" value="OS06G0188250 PROTEIN"/>
    <property type="match status" value="1"/>
</dbReference>
<dbReference type="FunFam" id="1.10.287.70:FF:000037">
    <property type="entry name" value="Glutamate receptor"/>
    <property type="match status" value="1"/>
</dbReference>
<dbReference type="Gene3D" id="1.10.287.70">
    <property type="match status" value="1"/>
</dbReference>
<reference evidence="20 21" key="1">
    <citation type="journal article" date="2018" name="Nat. Genet.">
        <title>The Rosa genome provides new insights in the design of modern roses.</title>
        <authorList>
            <person name="Bendahmane M."/>
        </authorList>
    </citation>
    <scope>NUCLEOTIDE SEQUENCE [LARGE SCALE GENOMIC DNA]</scope>
    <source>
        <strain evidence="21">cv. Old Blush</strain>
    </source>
</reference>
<dbReference type="Pfam" id="PF10613">
    <property type="entry name" value="Lig_chan-Glu_bd"/>
    <property type="match status" value="1"/>
</dbReference>
<dbReference type="InterPro" id="IPR044440">
    <property type="entry name" value="GABAb_receptor_plant_PBP1"/>
</dbReference>